<proteinExistence type="predicted"/>
<evidence type="ECO:0000256" key="1">
    <source>
        <dbReference type="SAM" id="MobiDB-lite"/>
    </source>
</evidence>
<name>A0A397GAF4_9GLOM</name>
<keyword evidence="3" id="KW-1185">Reference proteome</keyword>
<dbReference type="Proteomes" id="UP000266861">
    <property type="component" value="Unassembled WGS sequence"/>
</dbReference>
<evidence type="ECO:0000313" key="2">
    <source>
        <dbReference type="EMBL" id="RHZ47931.1"/>
    </source>
</evidence>
<dbReference type="EMBL" id="PQFF01000479">
    <property type="protein sequence ID" value="RHZ47931.1"/>
    <property type="molecule type" value="Genomic_DNA"/>
</dbReference>
<sequence length="90" mass="10009">MPLAEECNDAQSSHAGSSNASSQPNRTSTPVKIQTSLLSFLQKGLPTPSSSGDRKVRKNDFRTQEPLRPNLGNRENTLDIRERDFYVICC</sequence>
<feature type="region of interest" description="Disordered" evidence="1">
    <location>
        <begin position="1"/>
        <end position="74"/>
    </location>
</feature>
<reference evidence="2 3" key="1">
    <citation type="submission" date="2018-08" db="EMBL/GenBank/DDBJ databases">
        <title>Genome and evolution of the arbuscular mycorrhizal fungus Diversispora epigaea (formerly Glomus versiforme) and its bacterial endosymbionts.</title>
        <authorList>
            <person name="Sun X."/>
            <person name="Fei Z."/>
            <person name="Harrison M."/>
        </authorList>
    </citation>
    <scope>NUCLEOTIDE SEQUENCE [LARGE SCALE GENOMIC DNA]</scope>
    <source>
        <strain evidence="2 3">IT104</strain>
    </source>
</reference>
<gene>
    <name evidence="2" type="ORF">Glove_564g61</name>
</gene>
<comment type="caution">
    <text evidence="2">The sequence shown here is derived from an EMBL/GenBank/DDBJ whole genome shotgun (WGS) entry which is preliminary data.</text>
</comment>
<accession>A0A397GAF4</accession>
<feature type="compositionally biased region" description="Polar residues" evidence="1">
    <location>
        <begin position="23"/>
        <end position="39"/>
    </location>
</feature>
<dbReference type="AlphaFoldDB" id="A0A397GAF4"/>
<protein>
    <submittedName>
        <fullName evidence="2">Uncharacterized protein</fullName>
    </submittedName>
</protein>
<feature type="compositionally biased region" description="Low complexity" evidence="1">
    <location>
        <begin position="10"/>
        <end position="22"/>
    </location>
</feature>
<evidence type="ECO:0000313" key="3">
    <source>
        <dbReference type="Proteomes" id="UP000266861"/>
    </source>
</evidence>
<organism evidence="2 3">
    <name type="scientific">Diversispora epigaea</name>
    <dbReference type="NCBI Taxonomy" id="1348612"/>
    <lineage>
        <taxon>Eukaryota</taxon>
        <taxon>Fungi</taxon>
        <taxon>Fungi incertae sedis</taxon>
        <taxon>Mucoromycota</taxon>
        <taxon>Glomeromycotina</taxon>
        <taxon>Glomeromycetes</taxon>
        <taxon>Diversisporales</taxon>
        <taxon>Diversisporaceae</taxon>
        <taxon>Diversispora</taxon>
    </lineage>
</organism>
<feature type="compositionally biased region" description="Basic and acidic residues" evidence="1">
    <location>
        <begin position="52"/>
        <end position="65"/>
    </location>
</feature>